<dbReference type="STRING" id="1888891.DSOL_5348"/>
<gene>
    <name evidence="1" type="ORF">DSOL_5348</name>
</gene>
<name>A0A1Q8QDB8_9FIRM</name>
<organism evidence="1 2">
    <name type="scientific">Desulfosporosinus metallidurans</name>
    <dbReference type="NCBI Taxonomy" id="1888891"/>
    <lineage>
        <taxon>Bacteria</taxon>
        <taxon>Bacillati</taxon>
        <taxon>Bacillota</taxon>
        <taxon>Clostridia</taxon>
        <taxon>Eubacteriales</taxon>
        <taxon>Desulfitobacteriaceae</taxon>
        <taxon>Desulfosporosinus</taxon>
    </lineage>
</organism>
<dbReference type="InterPro" id="IPR010368">
    <property type="entry name" value="Com_YlbF"/>
</dbReference>
<dbReference type="Gene3D" id="1.20.1500.10">
    <property type="entry name" value="YheA/YmcA-like"/>
    <property type="match status" value="1"/>
</dbReference>
<evidence type="ECO:0000313" key="1">
    <source>
        <dbReference type="EMBL" id="OLN25302.1"/>
    </source>
</evidence>
<dbReference type="InterPro" id="IPR023378">
    <property type="entry name" value="YheA/YmcA-like_dom_sf"/>
</dbReference>
<evidence type="ECO:0000313" key="2">
    <source>
        <dbReference type="Proteomes" id="UP000186102"/>
    </source>
</evidence>
<dbReference type="Proteomes" id="UP000186102">
    <property type="component" value="Unassembled WGS sequence"/>
</dbReference>
<reference evidence="1 2" key="1">
    <citation type="submission" date="2016-09" db="EMBL/GenBank/DDBJ databases">
        <title>Complete genome of Desulfosporosinus sp. OL.</title>
        <authorList>
            <person name="Mardanov A."/>
            <person name="Beletsky A."/>
            <person name="Panova A."/>
            <person name="Karnachuk O."/>
            <person name="Ravin N."/>
        </authorList>
    </citation>
    <scope>NUCLEOTIDE SEQUENCE [LARGE SCALE GENOMIC DNA]</scope>
    <source>
        <strain evidence="1 2">OL</strain>
    </source>
</reference>
<sequence>MDMDKLEEIMQKCTELGKSIALTAIYQEFKKSEYDLLHNPEALKLVEDLQKLKQEHHGKRMAGIELSKEEQEKIKDMEVLCIRNSQVLLSNNANTKFQEFMEQISGKIKEGIKSVETK</sequence>
<comment type="caution">
    <text evidence="1">The sequence shown here is derived from an EMBL/GenBank/DDBJ whole genome shotgun (WGS) entry which is preliminary data.</text>
</comment>
<protein>
    <recommendedName>
        <fullName evidence="3">YlbF family regulator</fullName>
    </recommendedName>
</protein>
<dbReference type="Pfam" id="PF06133">
    <property type="entry name" value="Com_YlbF"/>
    <property type="match status" value="1"/>
</dbReference>
<dbReference type="EMBL" id="MLBF01000124">
    <property type="protein sequence ID" value="OLN25302.1"/>
    <property type="molecule type" value="Genomic_DNA"/>
</dbReference>
<accession>A0A1Q8QDB8</accession>
<proteinExistence type="predicted"/>
<evidence type="ECO:0008006" key="3">
    <source>
        <dbReference type="Google" id="ProtNLM"/>
    </source>
</evidence>
<dbReference type="SUPFAM" id="SSF158622">
    <property type="entry name" value="YheA/YmcA-like"/>
    <property type="match status" value="1"/>
</dbReference>
<keyword evidence="2" id="KW-1185">Reference proteome</keyword>
<dbReference type="AlphaFoldDB" id="A0A1Q8QDB8"/>